<proteinExistence type="predicted"/>
<accession>A0A518IPA8</accession>
<dbReference type="EMBL" id="CP036318">
    <property type="protein sequence ID" value="QDV54923.1"/>
    <property type="molecule type" value="Genomic_DNA"/>
</dbReference>
<dbReference type="AlphaFoldDB" id="A0A518IPA8"/>
<dbReference type="Proteomes" id="UP000316770">
    <property type="component" value="Chromosome"/>
</dbReference>
<reference evidence="1 2" key="1">
    <citation type="submission" date="2019-02" db="EMBL/GenBank/DDBJ databases">
        <title>Deep-cultivation of Planctomycetes and their phenomic and genomic characterization uncovers novel biology.</title>
        <authorList>
            <person name="Wiegand S."/>
            <person name="Jogler M."/>
            <person name="Boedeker C."/>
            <person name="Pinto D."/>
            <person name="Vollmers J."/>
            <person name="Rivas-Marin E."/>
            <person name="Kohn T."/>
            <person name="Peeters S.H."/>
            <person name="Heuer A."/>
            <person name="Rast P."/>
            <person name="Oberbeckmann S."/>
            <person name="Bunk B."/>
            <person name="Jeske O."/>
            <person name="Meyerdierks A."/>
            <person name="Storesund J.E."/>
            <person name="Kallscheuer N."/>
            <person name="Luecker S."/>
            <person name="Lage O.M."/>
            <person name="Pohl T."/>
            <person name="Merkel B.J."/>
            <person name="Hornburger P."/>
            <person name="Mueller R.-W."/>
            <person name="Bruemmer F."/>
            <person name="Labrenz M."/>
            <person name="Spormann A.M."/>
            <person name="Op den Camp H."/>
            <person name="Overmann J."/>
            <person name="Amann R."/>
            <person name="Jetten M.S.M."/>
            <person name="Mascher T."/>
            <person name="Medema M.H."/>
            <person name="Devos D.P."/>
            <person name="Kaster A.-K."/>
            <person name="Ovreas L."/>
            <person name="Rohde M."/>
            <person name="Galperin M.Y."/>
            <person name="Jogler C."/>
        </authorList>
    </citation>
    <scope>NUCLEOTIDE SEQUENCE [LARGE SCALE GENOMIC DNA]</scope>
    <source>
        <strain evidence="1 2">Mal33</strain>
    </source>
</reference>
<evidence type="ECO:0000313" key="2">
    <source>
        <dbReference type="Proteomes" id="UP000316770"/>
    </source>
</evidence>
<sequence length="59" mass="6794">MHCVTIPNRHNVWLLDSLATVARRCGLTHLPPADQYHAIGQLTEQRRAEVMRRLEACDE</sequence>
<keyword evidence="2" id="KW-1185">Reference proteome</keyword>
<organism evidence="1 2">
    <name type="scientific">Rosistilla oblonga</name>
    <dbReference type="NCBI Taxonomy" id="2527990"/>
    <lineage>
        <taxon>Bacteria</taxon>
        <taxon>Pseudomonadati</taxon>
        <taxon>Planctomycetota</taxon>
        <taxon>Planctomycetia</taxon>
        <taxon>Pirellulales</taxon>
        <taxon>Pirellulaceae</taxon>
        <taxon>Rosistilla</taxon>
    </lineage>
</organism>
<protein>
    <submittedName>
        <fullName evidence="1">Uncharacterized protein</fullName>
    </submittedName>
</protein>
<name>A0A518IPA8_9BACT</name>
<gene>
    <name evidence="1" type="ORF">Mal33_08890</name>
</gene>
<evidence type="ECO:0000313" key="1">
    <source>
        <dbReference type="EMBL" id="QDV54923.1"/>
    </source>
</evidence>